<dbReference type="Proteomes" id="UP000289455">
    <property type="component" value="Unassembled WGS sequence"/>
</dbReference>
<accession>A0A4Q1C2V2</accession>
<sequence length="141" mass="15919">MASTINDTQEELIEEFGLFEDWADKYEYLIDLGKKLPGLSEDLKTDENVIKGCQSKVWLHAFMQDGKLIFQADSEAVIVKGLISMLIRVLSGHSPTEILKADLYFIDRIGMSQHLAQTRSNGLLSMVKQMKNYALAYSSQV</sequence>
<dbReference type="Pfam" id="PF02657">
    <property type="entry name" value="SufE"/>
    <property type="match status" value="1"/>
</dbReference>
<protein>
    <submittedName>
        <fullName evidence="3">SufE family protein</fullName>
    </submittedName>
</protein>
<dbReference type="InterPro" id="IPR003808">
    <property type="entry name" value="Fe-S_metab-assoc_dom"/>
</dbReference>
<keyword evidence="4" id="KW-1185">Reference proteome</keyword>
<name>A0A4Q1C2V2_9BACT</name>
<evidence type="ECO:0000259" key="2">
    <source>
        <dbReference type="Pfam" id="PF02657"/>
    </source>
</evidence>
<dbReference type="AlphaFoldDB" id="A0A4Q1C2V2"/>
<dbReference type="EMBL" id="SDHY01000001">
    <property type="protein sequence ID" value="RXK52489.1"/>
    <property type="molecule type" value="Genomic_DNA"/>
</dbReference>
<dbReference type="SUPFAM" id="SSF82649">
    <property type="entry name" value="SufE/NifU"/>
    <property type="match status" value="1"/>
</dbReference>
<feature type="domain" description="Fe-S metabolism associated" evidence="2">
    <location>
        <begin position="13"/>
        <end position="132"/>
    </location>
</feature>
<dbReference type="RefSeq" id="WP_129025809.1">
    <property type="nucleotide sequence ID" value="NZ_SDHY01000001.1"/>
</dbReference>
<evidence type="ECO:0000313" key="3">
    <source>
        <dbReference type="EMBL" id="RXK52489.1"/>
    </source>
</evidence>
<organism evidence="3 4">
    <name type="scientific">Aquirufa rosea</name>
    <dbReference type="NCBI Taxonomy" id="2509241"/>
    <lineage>
        <taxon>Bacteria</taxon>
        <taxon>Pseudomonadati</taxon>
        <taxon>Bacteroidota</taxon>
        <taxon>Cytophagia</taxon>
        <taxon>Cytophagales</taxon>
        <taxon>Flectobacillaceae</taxon>
        <taxon>Aquirufa</taxon>
    </lineage>
</organism>
<comment type="caution">
    <text evidence="3">The sequence shown here is derived from an EMBL/GenBank/DDBJ whole genome shotgun (WGS) entry which is preliminary data.</text>
</comment>
<dbReference type="OrthoDB" id="9799320at2"/>
<dbReference type="Gene3D" id="3.90.1010.10">
    <property type="match status" value="1"/>
</dbReference>
<evidence type="ECO:0000313" key="4">
    <source>
        <dbReference type="Proteomes" id="UP000289455"/>
    </source>
</evidence>
<proteinExistence type="inferred from homology"/>
<reference evidence="3 4" key="1">
    <citation type="submission" date="2019-01" db="EMBL/GenBank/DDBJ databases">
        <title>Cytophagaceae bacterium strain CAR-16.</title>
        <authorList>
            <person name="Chen W.-M."/>
        </authorList>
    </citation>
    <scope>NUCLEOTIDE SEQUENCE [LARGE SCALE GENOMIC DNA]</scope>
    <source>
        <strain evidence="3 4">CAR-16</strain>
    </source>
</reference>
<comment type="similarity">
    <text evidence="1">Belongs to the SufE family.</text>
</comment>
<dbReference type="PANTHER" id="PTHR43597">
    <property type="entry name" value="SULFUR ACCEPTOR PROTEIN CSDE"/>
    <property type="match status" value="1"/>
</dbReference>
<dbReference type="PANTHER" id="PTHR43597:SF5">
    <property type="entry name" value="SUFE-LIKE PROTEIN 2, CHLOROPLASTIC"/>
    <property type="match status" value="1"/>
</dbReference>
<evidence type="ECO:0000256" key="1">
    <source>
        <dbReference type="ARBA" id="ARBA00010282"/>
    </source>
</evidence>
<gene>
    <name evidence="3" type="ORF">ESB04_02230</name>
</gene>